<organism evidence="3 4">
    <name type="scientific">Fundulus heteroclitus</name>
    <name type="common">Killifish</name>
    <name type="synonym">Mummichog</name>
    <dbReference type="NCBI Taxonomy" id="8078"/>
    <lineage>
        <taxon>Eukaryota</taxon>
        <taxon>Metazoa</taxon>
        <taxon>Chordata</taxon>
        <taxon>Craniata</taxon>
        <taxon>Vertebrata</taxon>
        <taxon>Euteleostomi</taxon>
        <taxon>Actinopterygii</taxon>
        <taxon>Neopterygii</taxon>
        <taxon>Teleostei</taxon>
        <taxon>Neoteleostei</taxon>
        <taxon>Acanthomorphata</taxon>
        <taxon>Ovalentaria</taxon>
        <taxon>Atherinomorphae</taxon>
        <taxon>Cyprinodontiformes</taxon>
        <taxon>Fundulidae</taxon>
        <taxon>Fundulus</taxon>
    </lineage>
</organism>
<dbReference type="PROSITE" id="PS50041">
    <property type="entry name" value="C_TYPE_LECTIN_2"/>
    <property type="match status" value="1"/>
</dbReference>
<dbReference type="SUPFAM" id="SSF56436">
    <property type="entry name" value="C-type lectin-like"/>
    <property type="match status" value="1"/>
</dbReference>
<dbReference type="STRING" id="8078.ENSFHEP00000018659"/>
<evidence type="ECO:0000259" key="2">
    <source>
        <dbReference type="PROSITE" id="PS50041"/>
    </source>
</evidence>
<dbReference type="InterPro" id="IPR001304">
    <property type="entry name" value="C-type_lectin-like"/>
</dbReference>
<dbReference type="GeneTree" id="ENSGT00940000167246"/>
<evidence type="ECO:0000256" key="1">
    <source>
        <dbReference type="ARBA" id="ARBA00004401"/>
    </source>
</evidence>
<dbReference type="Gene3D" id="3.10.100.10">
    <property type="entry name" value="Mannose-Binding Protein A, subunit A"/>
    <property type="match status" value="1"/>
</dbReference>
<sequence length="176" mass="21269">MMENQTEELSRERDELNRTFQSILTFNTFPVKDFCPDKKCQPCQTGWKIFQEKCYLFYDERSSWKTWRESREYCQRKAADLVVIDDLQEQMFVSNHTKYYYDKYHGYWLGLRETDNNWTWVDGRDDTLGFWMKDDFGSSGPVVLLIPGRNPTQSWDKAQQDFKNKFICERQVLLKS</sequence>
<feature type="domain" description="C-type lectin" evidence="2">
    <location>
        <begin position="50"/>
        <end position="169"/>
    </location>
</feature>
<dbReference type="InterPro" id="IPR016186">
    <property type="entry name" value="C-type_lectin-like/link_sf"/>
</dbReference>
<dbReference type="Proteomes" id="UP000265000">
    <property type="component" value="Unplaced"/>
</dbReference>
<evidence type="ECO:0000313" key="4">
    <source>
        <dbReference type="Proteomes" id="UP000265000"/>
    </source>
</evidence>
<dbReference type="AlphaFoldDB" id="A0A3Q2PZ35"/>
<reference evidence="3" key="2">
    <citation type="submission" date="2025-09" db="UniProtKB">
        <authorList>
            <consortium name="Ensembl"/>
        </authorList>
    </citation>
    <scope>IDENTIFICATION</scope>
</reference>
<dbReference type="Pfam" id="PF00059">
    <property type="entry name" value="Lectin_C"/>
    <property type="match status" value="1"/>
</dbReference>
<reference evidence="3" key="1">
    <citation type="submission" date="2025-08" db="UniProtKB">
        <authorList>
            <consortium name="Ensembl"/>
        </authorList>
    </citation>
    <scope>IDENTIFICATION</scope>
</reference>
<dbReference type="GO" id="GO:0005886">
    <property type="term" value="C:plasma membrane"/>
    <property type="evidence" value="ECO:0007669"/>
    <property type="project" value="UniProtKB-SubCell"/>
</dbReference>
<dbReference type="PANTHER" id="PTHR45710:SF26">
    <property type="entry name" value="RH26557P"/>
    <property type="match status" value="1"/>
</dbReference>
<dbReference type="PANTHER" id="PTHR45710">
    <property type="entry name" value="C-TYPE LECTIN DOMAIN-CONTAINING PROTEIN 180"/>
    <property type="match status" value="1"/>
</dbReference>
<dbReference type="Ensembl" id="ENSFHET00000027704.1">
    <property type="protein sequence ID" value="ENSFHEP00000018659.1"/>
    <property type="gene ID" value="ENSFHEG00000020531.1"/>
</dbReference>
<dbReference type="InterPro" id="IPR016187">
    <property type="entry name" value="CTDL_fold"/>
</dbReference>
<evidence type="ECO:0000313" key="3">
    <source>
        <dbReference type="Ensembl" id="ENSFHEP00000018659.1"/>
    </source>
</evidence>
<name>A0A3Q2PZ35_FUNHE</name>
<dbReference type="InterPro" id="IPR050828">
    <property type="entry name" value="C-type_lectin/matrix_domain"/>
</dbReference>
<comment type="subcellular location">
    <subcellularLocation>
        <location evidence="1">Cell membrane</location>
        <topology evidence="1">Single-pass type II membrane protein</topology>
    </subcellularLocation>
</comment>
<dbReference type="SMART" id="SM00034">
    <property type="entry name" value="CLECT"/>
    <property type="match status" value="1"/>
</dbReference>
<accession>A0A3Q2PZ35</accession>
<keyword evidence="4" id="KW-1185">Reference proteome</keyword>
<protein>
    <recommendedName>
        <fullName evidence="2">C-type lectin domain-containing protein</fullName>
    </recommendedName>
</protein>
<proteinExistence type="predicted"/>